<dbReference type="Pfam" id="PF03144">
    <property type="entry name" value="GTP_EFTU_D2"/>
    <property type="match status" value="1"/>
</dbReference>
<evidence type="ECO:0000256" key="6">
    <source>
        <dbReference type="ARBA" id="ARBA00025526"/>
    </source>
</evidence>
<dbReference type="PROSITE" id="PS51722">
    <property type="entry name" value="G_TR_2"/>
    <property type="match status" value="1"/>
</dbReference>
<evidence type="ECO:0000256" key="5">
    <source>
        <dbReference type="ARBA" id="ARBA00023134"/>
    </source>
</evidence>
<dbReference type="CDD" id="cd04171">
    <property type="entry name" value="SelB"/>
    <property type="match status" value="1"/>
</dbReference>
<protein>
    <recommendedName>
        <fullName evidence="2">Selenocysteine-specific elongation factor</fullName>
    </recommendedName>
    <alternativeName>
        <fullName evidence="7">SelB translation factor</fullName>
    </alternativeName>
</protein>
<gene>
    <name evidence="10" type="primary">selB_2</name>
    <name evidence="10" type="ORF">GCM10009850_026340</name>
</gene>
<dbReference type="Gene3D" id="1.10.10.10">
    <property type="entry name" value="Winged helix-like DNA-binding domain superfamily/Winged helix DNA-binding domain"/>
    <property type="match status" value="1"/>
</dbReference>
<evidence type="ECO:0000313" key="11">
    <source>
        <dbReference type="Proteomes" id="UP001499843"/>
    </source>
</evidence>
<dbReference type="PANTHER" id="PTHR43721:SF22">
    <property type="entry name" value="ELONGATION FACTOR TU, MITOCHONDRIAL"/>
    <property type="match status" value="1"/>
</dbReference>
<dbReference type="Pfam" id="PF09107">
    <property type="entry name" value="WHD_3rd_SelB"/>
    <property type="match status" value="1"/>
</dbReference>
<evidence type="ECO:0000256" key="4">
    <source>
        <dbReference type="ARBA" id="ARBA00022917"/>
    </source>
</evidence>
<dbReference type="InterPro" id="IPR050055">
    <property type="entry name" value="EF-Tu_GTPase"/>
</dbReference>
<comment type="subcellular location">
    <subcellularLocation>
        <location evidence="1">Cytoplasm</location>
    </subcellularLocation>
</comment>
<dbReference type="Pfam" id="PF00009">
    <property type="entry name" value="GTP_EFTU"/>
    <property type="match status" value="1"/>
</dbReference>
<evidence type="ECO:0000256" key="8">
    <source>
        <dbReference type="SAM" id="MobiDB-lite"/>
    </source>
</evidence>
<reference evidence="10 11" key="1">
    <citation type="journal article" date="2019" name="Int. J. Syst. Evol. Microbiol.">
        <title>The Global Catalogue of Microorganisms (GCM) 10K type strain sequencing project: providing services to taxonomists for standard genome sequencing and annotation.</title>
        <authorList>
            <consortium name="The Broad Institute Genomics Platform"/>
            <consortium name="The Broad Institute Genome Sequencing Center for Infectious Disease"/>
            <person name="Wu L."/>
            <person name="Ma J."/>
        </authorList>
    </citation>
    <scope>NUCLEOTIDE SEQUENCE [LARGE SCALE GENOMIC DNA]</scope>
    <source>
        <strain evidence="10 11">JCM 16114</strain>
    </source>
</reference>
<dbReference type="EMBL" id="BAAAQX010000005">
    <property type="protein sequence ID" value="GAA2207176.1"/>
    <property type="molecule type" value="Genomic_DNA"/>
</dbReference>
<organism evidence="10 11">
    <name type="scientific">Nonomuraea monospora</name>
    <dbReference type="NCBI Taxonomy" id="568818"/>
    <lineage>
        <taxon>Bacteria</taxon>
        <taxon>Bacillati</taxon>
        <taxon>Actinomycetota</taxon>
        <taxon>Actinomycetes</taxon>
        <taxon>Streptosporangiales</taxon>
        <taxon>Streptosporangiaceae</taxon>
        <taxon>Nonomuraea</taxon>
    </lineage>
</organism>
<evidence type="ECO:0000256" key="1">
    <source>
        <dbReference type="ARBA" id="ARBA00004496"/>
    </source>
</evidence>
<keyword evidence="3" id="KW-0963">Cytoplasm</keyword>
<dbReference type="InterPro" id="IPR004535">
    <property type="entry name" value="Transl_elong_SelB"/>
</dbReference>
<name>A0ABN3CCV3_9ACTN</name>
<evidence type="ECO:0000256" key="3">
    <source>
        <dbReference type="ARBA" id="ARBA00022490"/>
    </source>
</evidence>
<dbReference type="InterPro" id="IPR000795">
    <property type="entry name" value="T_Tr_GTP-bd_dom"/>
</dbReference>
<dbReference type="NCBIfam" id="TIGR00475">
    <property type="entry name" value="selB"/>
    <property type="match status" value="1"/>
</dbReference>
<dbReference type="Pfam" id="PF25461">
    <property type="entry name" value="Beta-barrel_SelB"/>
    <property type="match status" value="1"/>
</dbReference>
<evidence type="ECO:0000313" key="10">
    <source>
        <dbReference type="EMBL" id="GAA2207176.1"/>
    </source>
</evidence>
<dbReference type="Proteomes" id="UP001499843">
    <property type="component" value="Unassembled WGS sequence"/>
</dbReference>
<keyword evidence="5" id="KW-0342">GTP-binding</keyword>
<comment type="function">
    <text evidence="6">Translation factor necessary for the incorporation of selenocysteine into proteins. It probably replaces EF-Tu for the insertion of selenocysteine directed by the UGA codon. SelB binds GTP and GDP.</text>
</comment>
<feature type="domain" description="Tr-type G" evidence="9">
    <location>
        <begin position="1"/>
        <end position="168"/>
    </location>
</feature>
<keyword evidence="10" id="KW-0251">Elongation factor</keyword>
<dbReference type="InterPro" id="IPR015191">
    <property type="entry name" value="SelB_WHD4"/>
</dbReference>
<dbReference type="SUPFAM" id="SSF52540">
    <property type="entry name" value="P-loop containing nucleoside triphosphate hydrolases"/>
    <property type="match status" value="1"/>
</dbReference>
<keyword evidence="11" id="KW-1185">Reference proteome</keyword>
<keyword evidence="5" id="KW-0547">Nucleotide-binding</keyword>
<dbReference type="InterPro" id="IPR009000">
    <property type="entry name" value="Transl_B-barrel_sf"/>
</dbReference>
<dbReference type="Gene3D" id="3.40.50.300">
    <property type="entry name" value="P-loop containing nucleotide triphosphate hydrolases"/>
    <property type="match status" value="1"/>
</dbReference>
<accession>A0ABN3CCV3</accession>
<sequence length="617" mass="65411">MHVIATAGHVDHGKSTLVRALTGMEPDRWAEERRRGMTIDLGFAWTTLASGERLAFVDVPGHERFVTNMLAGVGPCPAVMLVVAADQGWQAQSAEHLAALDALGVRHGLAVVTRADLADPEPVRRQVRERLAGTGLAGIGSVAVSGRTGQGLDELRAALGRLAAALPEPDTGDAVRLWIDRVFTIKGAGTVVTGTLTRGTLRVGDELETGGGRVRIRGLQTLGEKAERVSATARVAVNLRGVDRDDLSRGMALMTPEAWSPAQVIDVRLTAAPDRHAEAAVPHPGTAQRREAAVPHPGSAQRREAAVPHSGTARRREAAVLHVGSAAVPVRVRLLGGDTARLTLGRPLPLRTGDRGLLRDPGRREIVAGLVVLDVRPAPLRRRGAAAARAAALAEVSLPDAAALLRWHGLLTGRELRAMGCPPAGTPVTGDWYADPEHWSSLTRRLVEHVSRRPAHDPGVTVDAVAQVLGLPDRRLAEALVVPPLVSEGGRIVTADRSLPPAIARAVAELTADLAERPFDAPTAERLDELGLTGKALAAALRSGAVMSIGKNVVLMPDALERAADRLAELSSPFTVSDARVALATSRRVALPLLECLDARGITHRVDNDRRALRRRD</sequence>
<evidence type="ECO:0000256" key="2">
    <source>
        <dbReference type="ARBA" id="ARBA00015953"/>
    </source>
</evidence>
<dbReference type="Gene3D" id="2.40.30.10">
    <property type="entry name" value="Translation factors"/>
    <property type="match status" value="1"/>
</dbReference>
<evidence type="ECO:0000259" key="9">
    <source>
        <dbReference type="PROSITE" id="PS51722"/>
    </source>
</evidence>
<comment type="caution">
    <text evidence="10">The sequence shown here is derived from an EMBL/GenBank/DDBJ whole genome shotgun (WGS) entry which is preliminary data.</text>
</comment>
<dbReference type="InterPro" id="IPR036388">
    <property type="entry name" value="WH-like_DNA-bd_sf"/>
</dbReference>
<dbReference type="PANTHER" id="PTHR43721">
    <property type="entry name" value="ELONGATION FACTOR TU-RELATED"/>
    <property type="match status" value="1"/>
</dbReference>
<proteinExistence type="predicted"/>
<dbReference type="SUPFAM" id="SSF50447">
    <property type="entry name" value="Translation proteins"/>
    <property type="match status" value="1"/>
</dbReference>
<dbReference type="RefSeq" id="WP_344474080.1">
    <property type="nucleotide sequence ID" value="NZ_BAAAQX010000005.1"/>
</dbReference>
<dbReference type="InterPro" id="IPR057335">
    <property type="entry name" value="Beta-barrel_SelB"/>
</dbReference>
<evidence type="ECO:0000256" key="7">
    <source>
        <dbReference type="ARBA" id="ARBA00031615"/>
    </source>
</evidence>
<keyword evidence="4" id="KW-0648">Protein biosynthesis</keyword>
<dbReference type="GO" id="GO:0003746">
    <property type="term" value="F:translation elongation factor activity"/>
    <property type="evidence" value="ECO:0007669"/>
    <property type="project" value="UniProtKB-KW"/>
</dbReference>
<feature type="region of interest" description="Disordered" evidence="8">
    <location>
        <begin position="275"/>
        <end position="312"/>
    </location>
</feature>
<dbReference type="InterPro" id="IPR004161">
    <property type="entry name" value="EFTu-like_2"/>
</dbReference>
<dbReference type="InterPro" id="IPR027417">
    <property type="entry name" value="P-loop_NTPase"/>
</dbReference>